<dbReference type="InterPro" id="IPR050266">
    <property type="entry name" value="AB_hydrolase_sf"/>
</dbReference>
<dbReference type="GO" id="GO:0016787">
    <property type="term" value="F:hydrolase activity"/>
    <property type="evidence" value="ECO:0007669"/>
    <property type="project" value="UniProtKB-KW"/>
</dbReference>
<dbReference type="OrthoDB" id="9779853at2"/>
<keyword evidence="4" id="KW-1185">Reference proteome</keyword>
<sequence length="334" mass="34726">MRRTGKMALLVLAASALALVLVLGAYRRDMRRAHIAVEGAAVALTSAGPIEYSEAGEGVPVLSIHGAGGGWDQGLANVAGVFDAGFRVIAPSRFGYLGTPLPGEASVSAQADAHAALLSSLAVDRAVVVGVSAGARSALELALRHPDRVSALVLIVPGTYAPDNPVAIEDSRGSALAFRLVSAGADFAWWAVEKTAPSTLVRFLGVDPALLDAATPQEREAVFDVVHSVQPLSRRVAGINLDSTPDTVRPPLERIAVPTLIVTARDDLFNTLPAAEFAARTVPDAELVVFDTGGHLLVGHGVELKRAVLGFLKRVEVEDDAGHEPGFAGQPSPE</sequence>
<reference evidence="3 4" key="1">
    <citation type="submission" date="2019-08" db="EMBL/GenBank/DDBJ databases">
        <title>Luteimonas viscosus sp. nov., isolated from soil of a sunflower field.</title>
        <authorList>
            <person name="Jianli Z."/>
            <person name="Ying Z."/>
        </authorList>
    </citation>
    <scope>NUCLEOTIDE SEQUENCE [LARGE SCALE GENOMIC DNA]</scope>
    <source>
        <strain evidence="3 4">XBU10</strain>
    </source>
</reference>
<dbReference type="PANTHER" id="PTHR43798:SF31">
    <property type="entry name" value="AB HYDROLASE SUPERFAMILY PROTEIN YCLE"/>
    <property type="match status" value="1"/>
</dbReference>
<evidence type="ECO:0000259" key="2">
    <source>
        <dbReference type="Pfam" id="PF00561"/>
    </source>
</evidence>
<organism evidence="3 4">
    <name type="scientific">Luteimonas viscosa</name>
    <dbReference type="NCBI Taxonomy" id="1132694"/>
    <lineage>
        <taxon>Bacteria</taxon>
        <taxon>Pseudomonadati</taxon>
        <taxon>Pseudomonadota</taxon>
        <taxon>Gammaproteobacteria</taxon>
        <taxon>Lysobacterales</taxon>
        <taxon>Lysobacteraceae</taxon>
        <taxon>Luteimonas</taxon>
    </lineage>
</organism>
<feature type="domain" description="AB hydrolase-1" evidence="2">
    <location>
        <begin position="60"/>
        <end position="297"/>
    </location>
</feature>
<dbReference type="EMBL" id="VTFT01000001">
    <property type="protein sequence ID" value="TYT24850.1"/>
    <property type="molecule type" value="Genomic_DNA"/>
</dbReference>
<dbReference type="RefSeq" id="WP_149101400.1">
    <property type="nucleotide sequence ID" value="NZ_VTFT01000001.1"/>
</dbReference>
<comment type="caution">
    <text evidence="3">The sequence shown here is derived from an EMBL/GenBank/DDBJ whole genome shotgun (WGS) entry which is preliminary data.</text>
</comment>
<keyword evidence="1 3" id="KW-0378">Hydrolase</keyword>
<protein>
    <submittedName>
        <fullName evidence="3">Alpha/beta fold hydrolase</fullName>
    </submittedName>
</protein>
<dbReference type="PRINTS" id="PR00412">
    <property type="entry name" value="EPOXHYDRLASE"/>
</dbReference>
<dbReference type="Pfam" id="PF00561">
    <property type="entry name" value="Abhydrolase_1"/>
    <property type="match status" value="1"/>
</dbReference>
<dbReference type="Proteomes" id="UP000324973">
    <property type="component" value="Unassembled WGS sequence"/>
</dbReference>
<evidence type="ECO:0000256" key="1">
    <source>
        <dbReference type="ARBA" id="ARBA00022801"/>
    </source>
</evidence>
<dbReference type="InterPro" id="IPR000639">
    <property type="entry name" value="Epox_hydrolase-like"/>
</dbReference>
<dbReference type="Gene3D" id="3.40.50.1820">
    <property type="entry name" value="alpha/beta hydrolase"/>
    <property type="match status" value="1"/>
</dbReference>
<dbReference type="AlphaFoldDB" id="A0A5D4XQ51"/>
<evidence type="ECO:0000313" key="4">
    <source>
        <dbReference type="Proteomes" id="UP000324973"/>
    </source>
</evidence>
<proteinExistence type="predicted"/>
<gene>
    <name evidence="3" type="ORF">FZO89_00325</name>
</gene>
<accession>A0A5D4XQ51</accession>
<dbReference type="GO" id="GO:0016020">
    <property type="term" value="C:membrane"/>
    <property type="evidence" value="ECO:0007669"/>
    <property type="project" value="TreeGrafter"/>
</dbReference>
<evidence type="ECO:0000313" key="3">
    <source>
        <dbReference type="EMBL" id="TYT24850.1"/>
    </source>
</evidence>
<name>A0A5D4XQ51_9GAMM</name>
<dbReference type="PANTHER" id="PTHR43798">
    <property type="entry name" value="MONOACYLGLYCEROL LIPASE"/>
    <property type="match status" value="1"/>
</dbReference>
<dbReference type="InterPro" id="IPR000073">
    <property type="entry name" value="AB_hydrolase_1"/>
</dbReference>
<dbReference type="InterPro" id="IPR029058">
    <property type="entry name" value="AB_hydrolase_fold"/>
</dbReference>
<dbReference type="PRINTS" id="PR00111">
    <property type="entry name" value="ABHYDROLASE"/>
</dbReference>
<dbReference type="SUPFAM" id="SSF53474">
    <property type="entry name" value="alpha/beta-Hydrolases"/>
    <property type="match status" value="1"/>
</dbReference>